<sequence>MQVLTDPEQVASVRHAEVRLLAQRRFAMLEEDEPFDPNAMGYFLVVEPGDSVARLNERLGFDLLANRYTSARFDTPDFTPSFEVLEKHRTCYEIVFVLSDDGYGVEVFVPKEEGIDQELLAMCAMHAVPSSEAHEP</sequence>
<proteinExistence type="predicted"/>
<evidence type="ECO:0000313" key="2">
    <source>
        <dbReference type="Proteomes" id="UP000613011"/>
    </source>
</evidence>
<name>A0A936ZLH0_9BURK</name>
<dbReference type="RefSeq" id="WP_201685465.1">
    <property type="nucleotide sequence ID" value="NZ_JAEQNA010000008.1"/>
</dbReference>
<evidence type="ECO:0000313" key="1">
    <source>
        <dbReference type="EMBL" id="MBL0422383.1"/>
    </source>
</evidence>
<accession>A0A936ZLH0</accession>
<organism evidence="1 2">
    <name type="scientific">Ramlibacter aurantiacus</name>
    <dbReference type="NCBI Taxonomy" id="2801330"/>
    <lineage>
        <taxon>Bacteria</taxon>
        <taxon>Pseudomonadati</taxon>
        <taxon>Pseudomonadota</taxon>
        <taxon>Betaproteobacteria</taxon>
        <taxon>Burkholderiales</taxon>
        <taxon>Comamonadaceae</taxon>
        <taxon>Ramlibacter</taxon>
    </lineage>
</organism>
<gene>
    <name evidence="1" type="ORF">JI739_18690</name>
</gene>
<dbReference type="Proteomes" id="UP000613011">
    <property type="component" value="Unassembled WGS sequence"/>
</dbReference>
<comment type="caution">
    <text evidence="1">The sequence shown here is derived from an EMBL/GenBank/DDBJ whole genome shotgun (WGS) entry which is preliminary data.</text>
</comment>
<reference evidence="1" key="1">
    <citation type="submission" date="2021-01" db="EMBL/GenBank/DDBJ databases">
        <title>Ramlibacter sp. strain AW1 16S ribosomal RNA gene Genome sequencing and assembly.</title>
        <authorList>
            <person name="Kang M."/>
        </authorList>
    </citation>
    <scope>NUCLEOTIDE SEQUENCE</scope>
    <source>
        <strain evidence="1">AW1</strain>
    </source>
</reference>
<dbReference type="EMBL" id="JAEQNA010000008">
    <property type="protein sequence ID" value="MBL0422383.1"/>
    <property type="molecule type" value="Genomic_DNA"/>
</dbReference>
<protein>
    <submittedName>
        <fullName evidence="1">Uncharacterized protein</fullName>
    </submittedName>
</protein>
<dbReference type="AlphaFoldDB" id="A0A936ZLH0"/>
<keyword evidence="2" id="KW-1185">Reference proteome</keyword>